<dbReference type="PANTHER" id="PTHR31286">
    <property type="entry name" value="GLYCINE-RICH CELL WALL STRUCTURAL PROTEIN 1.8-LIKE"/>
    <property type="match status" value="1"/>
</dbReference>
<feature type="compositionally biased region" description="Polar residues" evidence="1">
    <location>
        <begin position="420"/>
        <end position="436"/>
    </location>
</feature>
<feature type="region of interest" description="Disordered" evidence="1">
    <location>
        <begin position="393"/>
        <end position="439"/>
    </location>
</feature>
<evidence type="ECO:0000256" key="1">
    <source>
        <dbReference type="SAM" id="MobiDB-lite"/>
    </source>
</evidence>
<feature type="region of interest" description="Disordered" evidence="1">
    <location>
        <begin position="458"/>
        <end position="496"/>
    </location>
</feature>
<protein>
    <submittedName>
        <fullName evidence="2">Uncharacterized protein</fullName>
    </submittedName>
</protein>
<sequence>MTKLFLVMMSPWSIVHVILDFLRCLLQKYWKINGFNLKVFRWTHDFDPNADSPLIPVWIGLEGLPIHLFDSLALYSIGNLLGKPLKTDSATATLSRPSVARICVEIDTSKDLPRCVWIHLGELTFLQPISYEDLPDYCPSCKSLGHKNCKKKNENSRWVKTEGRSRTGSQQAVVFPKPGVTPTTNEVVLQTNQGESRDEYATGSASAAEAADSYGAAPPRVEDMALANVRDSIAHEPPLISTALEIPPATSLRSDSDPIVCEDTDYVKKDSEATLSKSCTSACHNVNIDSDSCEVIPTANGPETCGNSEVILVTHTNVQDDTLILEPNSPLLYNDELSRGAHNLSSKAALEGTQTVDTENKEEYIPDPSQTNLNEFPVLTKELLEATSGAHTLSHEKEMEGTLSLSSAGNDEIPSDPMENKNSPPLTNDAGTNPSTIGPVLQSFEIDGQQYEIRSYIEEGETSHPREETNDFQDVQNRRTKKAGKRPNAPRTIKTRSYDPNLEVGAVSEITRYGPSRKSTTLEKIITTESYSGPFWYVGPVGPIGTDGKKPKKVMPRNLSLDQHPGFIIWE</sequence>
<dbReference type="PANTHER" id="PTHR31286:SF180">
    <property type="entry name" value="OS10G0362600 PROTEIN"/>
    <property type="match status" value="1"/>
</dbReference>
<reference evidence="2 3" key="1">
    <citation type="submission" date="2018-04" db="EMBL/GenBank/DDBJ databases">
        <authorList>
            <person name="Vogel A."/>
        </authorList>
    </citation>
    <scope>NUCLEOTIDE SEQUENCE [LARGE SCALE GENOMIC DNA]</scope>
</reference>
<evidence type="ECO:0000313" key="3">
    <source>
        <dbReference type="Proteomes" id="UP000595140"/>
    </source>
</evidence>
<accession>A0A484LYJ4</accession>
<gene>
    <name evidence="2" type="ORF">CCAM_LOCUS22604</name>
</gene>
<dbReference type="EMBL" id="OOIL02002181">
    <property type="protein sequence ID" value="VFQ80828.1"/>
    <property type="molecule type" value="Genomic_DNA"/>
</dbReference>
<feature type="compositionally biased region" description="Low complexity" evidence="1">
    <location>
        <begin position="201"/>
        <end position="215"/>
    </location>
</feature>
<organism evidence="2 3">
    <name type="scientific">Cuscuta campestris</name>
    <dbReference type="NCBI Taxonomy" id="132261"/>
    <lineage>
        <taxon>Eukaryota</taxon>
        <taxon>Viridiplantae</taxon>
        <taxon>Streptophyta</taxon>
        <taxon>Embryophyta</taxon>
        <taxon>Tracheophyta</taxon>
        <taxon>Spermatophyta</taxon>
        <taxon>Magnoliopsida</taxon>
        <taxon>eudicotyledons</taxon>
        <taxon>Gunneridae</taxon>
        <taxon>Pentapetalae</taxon>
        <taxon>asterids</taxon>
        <taxon>lamiids</taxon>
        <taxon>Solanales</taxon>
        <taxon>Convolvulaceae</taxon>
        <taxon>Cuscuteae</taxon>
        <taxon>Cuscuta</taxon>
        <taxon>Cuscuta subgen. Grammica</taxon>
        <taxon>Cuscuta sect. Cleistogrammica</taxon>
    </lineage>
</organism>
<dbReference type="InterPro" id="IPR040256">
    <property type="entry name" value="At4g02000-like"/>
</dbReference>
<proteinExistence type="predicted"/>
<feature type="region of interest" description="Disordered" evidence="1">
    <location>
        <begin position="195"/>
        <end position="215"/>
    </location>
</feature>
<dbReference type="Proteomes" id="UP000595140">
    <property type="component" value="Unassembled WGS sequence"/>
</dbReference>
<keyword evidence="3" id="KW-1185">Reference proteome</keyword>
<dbReference type="AlphaFoldDB" id="A0A484LYJ4"/>
<evidence type="ECO:0000313" key="2">
    <source>
        <dbReference type="EMBL" id="VFQ80828.1"/>
    </source>
</evidence>
<dbReference type="OrthoDB" id="1304206at2759"/>
<feature type="compositionally biased region" description="Basic and acidic residues" evidence="1">
    <location>
        <begin position="458"/>
        <end position="469"/>
    </location>
</feature>
<name>A0A484LYJ4_9ASTE</name>